<dbReference type="AlphaFoldDB" id="A0A5J9W0H7"/>
<name>A0A5J9W0H7_9POAL</name>
<proteinExistence type="predicted"/>
<sequence length="172" mass="18944">MRATELLACLLHHCSRSGISARRPLLLSFLILRSLKLTARSLALNHVCKPPWPPDRELTLAAVPDHLTPSSSVQKNRQDLLFPFPQRIVVDLQCFGRNRVSSPTSSANPTLISRRISSSLMLSFLKAYFRGTCKSPKDGLPSGSPMCRRGDACCYSDNPDGLGLLLMLVQNA</sequence>
<keyword evidence="2" id="KW-1185">Reference proteome</keyword>
<reference evidence="1 2" key="1">
    <citation type="journal article" date="2019" name="Sci. Rep.">
        <title>A high-quality genome of Eragrostis curvula grass provides insights into Poaceae evolution and supports new strategies to enhance forage quality.</title>
        <authorList>
            <person name="Carballo J."/>
            <person name="Santos B.A.C.M."/>
            <person name="Zappacosta D."/>
            <person name="Garbus I."/>
            <person name="Selva J.P."/>
            <person name="Gallo C.A."/>
            <person name="Diaz A."/>
            <person name="Albertini E."/>
            <person name="Caccamo M."/>
            <person name="Echenique V."/>
        </authorList>
    </citation>
    <scope>NUCLEOTIDE SEQUENCE [LARGE SCALE GENOMIC DNA]</scope>
    <source>
        <strain evidence="2">cv. Victoria</strain>
        <tissue evidence="1">Leaf</tissue>
    </source>
</reference>
<dbReference type="Proteomes" id="UP000324897">
    <property type="component" value="Chromosome 4"/>
</dbReference>
<accession>A0A5J9W0H7</accession>
<organism evidence="1 2">
    <name type="scientific">Eragrostis curvula</name>
    <name type="common">weeping love grass</name>
    <dbReference type="NCBI Taxonomy" id="38414"/>
    <lineage>
        <taxon>Eukaryota</taxon>
        <taxon>Viridiplantae</taxon>
        <taxon>Streptophyta</taxon>
        <taxon>Embryophyta</taxon>
        <taxon>Tracheophyta</taxon>
        <taxon>Spermatophyta</taxon>
        <taxon>Magnoliopsida</taxon>
        <taxon>Liliopsida</taxon>
        <taxon>Poales</taxon>
        <taxon>Poaceae</taxon>
        <taxon>PACMAD clade</taxon>
        <taxon>Chloridoideae</taxon>
        <taxon>Eragrostideae</taxon>
        <taxon>Eragrostidinae</taxon>
        <taxon>Eragrostis</taxon>
    </lineage>
</organism>
<evidence type="ECO:0000313" key="2">
    <source>
        <dbReference type="Proteomes" id="UP000324897"/>
    </source>
</evidence>
<gene>
    <name evidence="1" type="ORF">EJB05_15489</name>
</gene>
<feature type="non-terminal residue" evidence="1">
    <location>
        <position position="1"/>
    </location>
</feature>
<dbReference type="Gramene" id="TVU41929">
    <property type="protein sequence ID" value="TVU41929"/>
    <property type="gene ID" value="EJB05_15489"/>
</dbReference>
<dbReference type="EMBL" id="RWGY01000007">
    <property type="protein sequence ID" value="TVU41929.1"/>
    <property type="molecule type" value="Genomic_DNA"/>
</dbReference>
<evidence type="ECO:0000313" key="1">
    <source>
        <dbReference type="EMBL" id="TVU41929.1"/>
    </source>
</evidence>
<protein>
    <submittedName>
        <fullName evidence="1">Uncharacterized protein</fullName>
    </submittedName>
</protein>
<comment type="caution">
    <text evidence="1">The sequence shown here is derived from an EMBL/GenBank/DDBJ whole genome shotgun (WGS) entry which is preliminary data.</text>
</comment>